<feature type="compositionally biased region" description="Basic and acidic residues" evidence="2">
    <location>
        <begin position="1"/>
        <end position="10"/>
    </location>
</feature>
<dbReference type="Proteomes" id="UP001166286">
    <property type="component" value="Unassembled WGS sequence"/>
</dbReference>
<reference evidence="4" key="1">
    <citation type="submission" date="2023-03" db="EMBL/GenBank/DDBJ databases">
        <title>Complete genome of Cladonia borealis.</title>
        <authorList>
            <person name="Park H."/>
        </authorList>
    </citation>
    <scope>NUCLEOTIDE SEQUENCE</scope>
    <source>
        <strain evidence="4">ANT050790</strain>
    </source>
</reference>
<dbReference type="PANTHER" id="PTHR43775:SF29">
    <property type="entry name" value="ASPERFURANONE POLYKETIDE SYNTHASE AFOG-RELATED"/>
    <property type="match status" value="1"/>
</dbReference>
<dbReference type="InterPro" id="IPR049552">
    <property type="entry name" value="PKS_DH_N"/>
</dbReference>
<dbReference type="GO" id="GO:0006633">
    <property type="term" value="P:fatty acid biosynthetic process"/>
    <property type="evidence" value="ECO:0007669"/>
    <property type="project" value="TreeGrafter"/>
</dbReference>
<dbReference type="PROSITE" id="PS52019">
    <property type="entry name" value="PKS_MFAS_DH"/>
    <property type="match status" value="1"/>
</dbReference>
<dbReference type="SMART" id="SM00827">
    <property type="entry name" value="PKS_AT"/>
    <property type="match status" value="1"/>
</dbReference>
<evidence type="ECO:0000313" key="4">
    <source>
        <dbReference type="EMBL" id="KAK0507694.1"/>
    </source>
</evidence>
<keyword evidence="5" id="KW-1185">Reference proteome</keyword>
<evidence type="ECO:0000259" key="3">
    <source>
        <dbReference type="PROSITE" id="PS52019"/>
    </source>
</evidence>
<dbReference type="Pfam" id="PF00698">
    <property type="entry name" value="Acyl_transf_1"/>
    <property type="match status" value="1"/>
</dbReference>
<protein>
    <recommendedName>
        <fullName evidence="3">PKS/mFAS DH domain-containing protein</fullName>
    </recommendedName>
</protein>
<feature type="region of interest" description="Disordered" evidence="2">
    <location>
        <begin position="1"/>
        <end position="24"/>
    </location>
</feature>
<dbReference type="GO" id="GO:0044550">
    <property type="term" value="P:secondary metabolite biosynthetic process"/>
    <property type="evidence" value="ECO:0007669"/>
    <property type="project" value="TreeGrafter"/>
</dbReference>
<dbReference type="InterPro" id="IPR016035">
    <property type="entry name" value="Acyl_Trfase/lysoPLipase"/>
</dbReference>
<comment type="caution">
    <text evidence="4">The sequence shown here is derived from an EMBL/GenBank/DDBJ whole genome shotgun (WGS) entry which is preliminary data.</text>
</comment>
<dbReference type="PANTHER" id="PTHR43775">
    <property type="entry name" value="FATTY ACID SYNTHASE"/>
    <property type="match status" value="1"/>
</dbReference>
<name>A0AA39QTM2_9LECA</name>
<dbReference type="Gene3D" id="3.10.129.110">
    <property type="entry name" value="Polyketide synthase dehydratase"/>
    <property type="match status" value="1"/>
</dbReference>
<organism evidence="4 5">
    <name type="scientific">Cladonia borealis</name>
    <dbReference type="NCBI Taxonomy" id="184061"/>
    <lineage>
        <taxon>Eukaryota</taxon>
        <taxon>Fungi</taxon>
        <taxon>Dikarya</taxon>
        <taxon>Ascomycota</taxon>
        <taxon>Pezizomycotina</taxon>
        <taxon>Lecanoromycetes</taxon>
        <taxon>OSLEUM clade</taxon>
        <taxon>Lecanoromycetidae</taxon>
        <taxon>Lecanorales</taxon>
        <taxon>Lecanorineae</taxon>
        <taxon>Cladoniaceae</taxon>
        <taxon>Cladonia</taxon>
    </lineage>
</organism>
<dbReference type="EMBL" id="JAFEKC020000022">
    <property type="protein sequence ID" value="KAK0507694.1"/>
    <property type="molecule type" value="Genomic_DNA"/>
</dbReference>
<dbReference type="InterPro" id="IPR042104">
    <property type="entry name" value="PKS_dehydratase_sf"/>
</dbReference>
<sequence length="614" mass="67022">MSSRDWETHQRHSQHIHNTRHTGKRLFVIGSQDQAGFKRVGGALVEHLDSLSPAASTPEYLANLAHTLAVARSGLSWRASILAESAVELRDKLSTEPGENANRASTSQPRIGFVFTGQGAQWARMGFELLERPVFRDFVAKSAAVLKDLGCDRDPVKELAKGGDQSRLGLPETSQPICSVLQVALVDELKAWGITPSKVAGHSSREIAAAYCIGALSQEDAIAAAYYRGKASAGLKHLKGGMMAVGYSAEEANKLISQTKLTSGKLRVVLDKRRVFARRLKVDVAYHSAHMNSAFAEYSASIAHIEPAPPSLGRPIMVSSVTGSEVEAELLGPYYWVRNLISPVLFTYAIKDLVTPADGDGKNTVDLLIEIGPHSALAGPIEQILSHHGIKNVGYNELFLQGVPLEVQKANGDSDGRLLTNLPPEFIAQNFPTRSLIGAQVPHMAENQFVWRSFIRLSEEPWIRGHTVGSTVLFPGAGIVSIVLEAAQQLVDPGKIARAFRLRDINLFAAMALPEDQATEVIIHLRPHLIATSGSAPASWLEYTVSSCVGTDQLRDNSRGLVTIDYEENRSEQMATEDTRIEATQIADNNTILKDCPKTYPKERFYQHMTKACV</sequence>
<dbReference type="AlphaFoldDB" id="A0AA39QTM2"/>
<dbReference type="InterPro" id="IPR049900">
    <property type="entry name" value="PKS_mFAS_DH"/>
</dbReference>
<feature type="compositionally biased region" description="Basic residues" evidence="2">
    <location>
        <begin position="11"/>
        <end position="24"/>
    </location>
</feature>
<dbReference type="InterPro" id="IPR050091">
    <property type="entry name" value="PKS_NRPS_Biosynth_Enz"/>
</dbReference>
<dbReference type="InterPro" id="IPR001227">
    <property type="entry name" value="Ac_transferase_dom_sf"/>
</dbReference>
<feature type="domain" description="PKS/mFAS DH" evidence="3">
    <location>
        <begin position="434"/>
        <end position="614"/>
    </location>
</feature>
<dbReference type="InterPro" id="IPR020807">
    <property type="entry name" value="PKS_DH"/>
</dbReference>
<dbReference type="SMART" id="SM00826">
    <property type="entry name" value="PKS_DH"/>
    <property type="match status" value="1"/>
</dbReference>
<dbReference type="InterPro" id="IPR014043">
    <property type="entry name" value="Acyl_transferase_dom"/>
</dbReference>
<evidence type="ECO:0000313" key="5">
    <source>
        <dbReference type="Proteomes" id="UP001166286"/>
    </source>
</evidence>
<feature type="region of interest" description="N-terminal hotdog fold" evidence="1">
    <location>
        <begin position="434"/>
        <end position="569"/>
    </location>
</feature>
<gene>
    <name evidence="4" type="ORF">JMJ35_009583</name>
</gene>
<evidence type="ECO:0000256" key="1">
    <source>
        <dbReference type="PROSITE-ProRule" id="PRU01363"/>
    </source>
</evidence>
<evidence type="ECO:0000256" key="2">
    <source>
        <dbReference type="SAM" id="MobiDB-lite"/>
    </source>
</evidence>
<dbReference type="SUPFAM" id="SSF52151">
    <property type="entry name" value="FabD/lysophospholipase-like"/>
    <property type="match status" value="1"/>
</dbReference>
<dbReference type="GO" id="GO:0004312">
    <property type="term" value="F:fatty acid synthase activity"/>
    <property type="evidence" value="ECO:0007669"/>
    <property type="project" value="TreeGrafter"/>
</dbReference>
<dbReference type="Pfam" id="PF21089">
    <property type="entry name" value="PKS_DH_N"/>
    <property type="match status" value="1"/>
</dbReference>
<comment type="caution">
    <text evidence="1">Lacks conserved residue(s) required for the propagation of feature annotation.</text>
</comment>
<dbReference type="Gene3D" id="3.40.366.10">
    <property type="entry name" value="Malonyl-Coenzyme A Acyl Carrier Protein, domain 2"/>
    <property type="match status" value="2"/>
</dbReference>
<feature type="region of interest" description="C-terminal hotdog fold" evidence="1">
    <location>
        <begin position="597"/>
        <end position="614"/>
    </location>
</feature>
<accession>A0AA39QTM2</accession>
<proteinExistence type="predicted"/>